<dbReference type="HAMAP" id="MF_01014">
    <property type="entry name" value="HisA"/>
    <property type="match status" value="1"/>
</dbReference>
<evidence type="ECO:0000256" key="8">
    <source>
        <dbReference type="ARBA" id="ARBA00022605"/>
    </source>
</evidence>
<dbReference type="SUPFAM" id="SSF51366">
    <property type="entry name" value="Ribulose-phoshate binding barrel"/>
    <property type="match status" value="1"/>
</dbReference>
<evidence type="ECO:0000256" key="1">
    <source>
        <dbReference type="ARBA" id="ARBA00000901"/>
    </source>
</evidence>
<evidence type="ECO:0000256" key="3">
    <source>
        <dbReference type="ARBA" id="ARBA00005133"/>
    </source>
</evidence>
<dbReference type="CDD" id="cd04732">
    <property type="entry name" value="HisA"/>
    <property type="match status" value="1"/>
</dbReference>
<evidence type="ECO:0000256" key="11">
    <source>
        <dbReference type="ARBA" id="ARBA00030547"/>
    </source>
</evidence>
<dbReference type="InterPro" id="IPR023016">
    <property type="entry name" value="HisA/PriA"/>
</dbReference>
<dbReference type="PANTHER" id="PTHR43090">
    <property type="entry name" value="1-(5-PHOSPHORIBOSYL)-5-[(5-PHOSPHORIBOSYLAMINO)METHYLIDENEAMINO] IMIDAZOLE-4-CARBOXAMIDE ISOMERASE"/>
    <property type="match status" value="1"/>
</dbReference>
<dbReference type="InterPro" id="IPR006062">
    <property type="entry name" value="His_biosynth"/>
</dbReference>
<comment type="similarity">
    <text evidence="4 12 13">Belongs to the HisA/HisF family.</text>
</comment>
<dbReference type="Gene3D" id="3.20.20.70">
    <property type="entry name" value="Aldolase class I"/>
    <property type="match status" value="1"/>
</dbReference>
<evidence type="ECO:0000256" key="2">
    <source>
        <dbReference type="ARBA" id="ARBA00004496"/>
    </source>
</evidence>
<evidence type="ECO:0000313" key="15">
    <source>
        <dbReference type="EMBL" id="QUI23305.1"/>
    </source>
</evidence>
<dbReference type="InterPro" id="IPR006063">
    <property type="entry name" value="HisA_bact_arch"/>
</dbReference>
<dbReference type="Pfam" id="PF00977">
    <property type="entry name" value="His_biosynth"/>
    <property type="match status" value="1"/>
</dbReference>
<keyword evidence="16" id="KW-1185">Reference proteome</keyword>
<keyword evidence="7 12" id="KW-0963">Cytoplasm</keyword>
<evidence type="ECO:0000256" key="7">
    <source>
        <dbReference type="ARBA" id="ARBA00022490"/>
    </source>
</evidence>
<dbReference type="KEGG" id="vpy:HZI73_13860"/>
<evidence type="ECO:0000256" key="13">
    <source>
        <dbReference type="RuleBase" id="RU003657"/>
    </source>
</evidence>
<reference evidence="15" key="1">
    <citation type="submission" date="2020-07" db="EMBL/GenBank/DDBJ databases">
        <title>Vallitalea pronyensis genome.</title>
        <authorList>
            <person name="Postec A."/>
        </authorList>
    </citation>
    <scope>NUCLEOTIDE SEQUENCE</scope>
    <source>
        <strain evidence="15">FatNI3</strain>
    </source>
</reference>
<comment type="pathway">
    <text evidence="3 12 14">Amino-acid biosynthesis; L-histidine biosynthesis; L-histidine from 5-phospho-alpha-D-ribose 1-diphosphate: step 4/9.</text>
</comment>
<dbReference type="GO" id="GO:0000105">
    <property type="term" value="P:L-histidine biosynthetic process"/>
    <property type="evidence" value="ECO:0007669"/>
    <property type="project" value="UniProtKB-UniRule"/>
</dbReference>
<sequence length="239" mass="25989">MRLYPAIDIKSGKCVRLKQGKFNEQTIYANNPYDIAEKWADKGASYIHVVDLDGALDGVWTNKDAIEKIVKAVNIPVQTGGGIRTIRDIEERLSIGIDRVIIGTLAVKNPSFVKDAIEKFGSDKIVVGIDAKDGMVAINGWEEVSLMSALDLCQKMKGYGVKTIVYTDISKDGMLIGPNVAYTKYLIEETNLDIIASGGVSSIDDLKDVEKINAEGAIIGKALYTGAIDLEEAVSLFEK</sequence>
<dbReference type="PANTHER" id="PTHR43090:SF2">
    <property type="entry name" value="1-(5-PHOSPHORIBOSYL)-5-[(5-PHOSPHORIBOSYLAMINO)METHYLIDENEAMINO] IMIDAZOLE-4-CARBOXAMIDE ISOMERASE"/>
    <property type="match status" value="1"/>
</dbReference>
<feature type="active site" description="Proton donor" evidence="12">
    <location>
        <position position="130"/>
    </location>
</feature>
<dbReference type="GO" id="GO:0003949">
    <property type="term" value="F:1-(5-phosphoribosyl)-5-[(5-phosphoribosylamino)methylideneamino]imidazole-4-carboxamide isomerase activity"/>
    <property type="evidence" value="ECO:0007669"/>
    <property type="project" value="UniProtKB-UniRule"/>
</dbReference>
<dbReference type="EMBL" id="CP058649">
    <property type="protein sequence ID" value="QUI23305.1"/>
    <property type="molecule type" value="Genomic_DNA"/>
</dbReference>
<comment type="subcellular location">
    <subcellularLocation>
        <location evidence="2 12 14">Cytoplasm</location>
    </subcellularLocation>
</comment>
<comment type="catalytic activity">
    <reaction evidence="1 12 14">
        <text>1-(5-phospho-beta-D-ribosyl)-5-[(5-phospho-beta-D-ribosylamino)methylideneamino]imidazole-4-carboxamide = 5-[(5-phospho-1-deoxy-D-ribulos-1-ylimino)methylamino]-1-(5-phospho-beta-D-ribosyl)imidazole-4-carboxamide</text>
        <dbReference type="Rhea" id="RHEA:15469"/>
        <dbReference type="ChEBI" id="CHEBI:58435"/>
        <dbReference type="ChEBI" id="CHEBI:58525"/>
        <dbReference type="EC" id="5.3.1.16"/>
    </reaction>
</comment>
<dbReference type="AlphaFoldDB" id="A0A8J8SGZ6"/>
<keyword evidence="8 12" id="KW-0028">Amino-acid biosynthesis</keyword>
<dbReference type="GO" id="GO:0005737">
    <property type="term" value="C:cytoplasm"/>
    <property type="evidence" value="ECO:0007669"/>
    <property type="project" value="UniProtKB-SubCell"/>
</dbReference>
<protein>
    <recommendedName>
        <fullName evidence="6 12">1-(5-phosphoribosyl)-5-[(5-phosphoribosylamino)methylideneamino] imidazole-4-carboxamide isomerase</fullName>
        <ecNumber evidence="5 12">5.3.1.16</ecNumber>
    </recommendedName>
    <alternativeName>
        <fullName evidence="11 12">Phosphoribosylformimino-5-aminoimidazole carboxamide ribotide isomerase</fullName>
    </alternativeName>
</protein>
<dbReference type="EC" id="5.3.1.16" evidence="5 12"/>
<keyword evidence="9 12" id="KW-0368">Histidine biosynthesis</keyword>
<proteinExistence type="inferred from homology"/>
<evidence type="ECO:0000256" key="10">
    <source>
        <dbReference type="ARBA" id="ARBA00023235"/>
    </source>
</evidence>
<dbReference type="RefSeq" id="WP_212693985.1">
    <property type="nucleotide sequence ID" value="NZ_CP058649.1"/>
</dbReference>
<dbReference type="InterPro" id="IPR011060">
    <property type="entry name" value="RibuloseP-bd_barrel"/>
</dbReference>
<dbReference type="Proteomes" id="UP000683246">
    <property type="component" value="Chromosome"/>
</dbReference>
<dbReference type="FunFam" id="3.20.20.70:FF:000009">
    <property type="entry name" value="1-(5-phosphoribosyl)-5-[(5-phosphoribosylamino)methylideneamino] imidazole-4-carboxamide isomerase"/>
    <property type="match status" value="1"/>
</dbReference>
<accession>A0A8J8SGZ6</accession>
<evidence type="ECO:0000256" key="4">
    <source>
        <dbReference type="ARBA" id="ARBA00009667"/>
    </source>
</evidence>
<name>A0A8J8SGZ6_9FIRM</name>
<evidence type="ECO:0000313" key="16">
    <source>
        <dbReference type="Proteomes" id="UP000683246"/>
    </source>
</evidence>
<keyword evidence="10 12" id="KW-0413">Isomerase</keyword>
<dbReference type="InterPro" id="IPR044524">
    <property type="entry name" value="Isoase_HisA-like"/>
</dbReference>
<evidence type="ECO:0000256" key="6">
    <source>
        <dbReference type="ARBA" id="ARBA00018464"/>
    </source>
</evidence>
<dbReference type="UniPathway" id="UPA00031">
    <property type="reaction ID" value="UER00009"/>
</dbReference>
<dbReference type="InterPro" id="IPR013785">
    <property type="entry name" value="Aldolase_TIM"/>
</dbReference>
<organism evidence="15 16">
    <name type="scientific">Vallitalea pronyensis</name>
    <dbReference type="NCBI Taxonomy" id="1348613"/>
    <lineage>
        <taxon>Bacteria</taxon>
        <taxon>Bacillati</taxon>
        <taxon>Bacillota</taxon>
        <taxon>Clostridia</taxon>
        <taxon>Lachnospirales</taxon>
        <taxon>Vallitaleaceae</taxon>
        <taxon>Vallitalea</taxon>
    </lineage>
</organism>
<feature type="active site" description="Proton acceptor" evidence="12">
    <location>
        <position position="8"/>
    </location>
</feature>
<evidence type="ECO:0000256" key="5">
    <source>
        <dbReference type="ARBA" id="ARBA00012550"/>
    </source>
</evidence>
<dbReference type="NCBIfam" id="NF010112">
    <property type="entry name" value="PRK13585.1"/>
    <property type="match status" value="1"/>
</dbReference>
<evidence type="ECO:0000256" key="12">
    <source>
        <dbReference type="HAMAP-Rule" id="MF_01014"/>
    </source>
</evidence>
<gene>
    <name evidence="12 15" type="primary">hisA</name>
    <name evidence="15" type="ORF">HZI73_13860</name>
</gene>
<dbReference type="NCBIfam" id="TIGR00007">
    <property type="entry name" value="1-(5-phosphoribosyl)-5-[(5-phosphoribosylamino)methylideneamino]imidazole-4-carboxamide isomerase"/>
    <property type="match status" value="1"/>
</dbReference>
<evidence type="ECO:0000256" key="9">
    <source>
        <dbReference type="ARBA" id="ARBA00023102"/>
    </source>
</evidence>
<evidence type="ECO:0000256" key="14">
    <source>
        <dbReference type="RuleBase" id="RU003658"/>
    </source>
</evidence>
<dbReference type="GO" id="GO:0000162">
    <property type="term" value="P:L-tryptophan biosynthetic process"/>
    <property type="evidence" value="ECO:0007669"/>
    <property type="project" value="TreeGrafter"/>
</dbReference>